<evidence type="ECO:0000313" key="2">
    <source>
        <dbReference type="EMBL" id="CAD7036515.1"/>
    </source>
</evidence>
<comment type="caution">
    <text evidence="2">The sequence shown here is derived from an EMBL/GenBank/DDBJ whole genome shotgun (WGS) entry which is preliminary data.</text>
</comment>
<feature type="region of interest" description="Disordered" evidence="1">
    <location>
        <begin position="102"/>
        <end position="158"/>
    </location>
</feature>
<dbReference type="Pfam" id="PF13730">
    <property type="entry name" value="HTH_36"/>
    <property type="match status" value="1"/>
</dbReference>
<evidence type="ECO:0000256" key="1">
    <source>
        <dbReference type="SAM" id="MobiDB-lite"/>
    </source>
</evidence>
<dbReference type="Gene3D" id="1.10.10.10">
    <property type="entry name" value="Winged helix-like DNA-binding domain superfamily/Winged helix DNA-binding domain"/>
    <property type="match status" value="1"/>
</dbReference>
<organism evidence="2 3">
    <name type="scientific">Pseudorhizobium halotolerans</name>
    <dbReference type="NCBI Taxonomy" id="1233081"/>
    <lineage>
        <taxon>Bacteria</taxon>
        <taxon>Pseudomonadati</taxon>
        <taxon>Pseudomonadota</taxon>
        <taxon>Alphaproteobacteria</taxon>
        <taxon>Hyphomicrobiales</taxon>
        <taxon>Rhizobiaceae</taxon>
        <taxon>Rhizobium/Agrobacterium group</taxon>
        <taxon>Pseudorhizobium</taxon>
    </lineage>
</organism>
<sequence>MSIMIMSRLFRMNLGGCNRKLLAVRLADFADDEGRGIYPGVKRLASETELSERTIQRILSDFVSEGILVVVKEATGRPGQTTRYDFDLARLFAYAPGKTGDTVSPVGEAATGDNRAERGDTDDGEGCHGDTRTVIEPPIEPSSERECASAGSDGSEDEKRSAARAFKRWYPTWPTYVDDSEPKAFKAWMELSAEERAEAADRTEAYIAAVKAAGRKYVCSSQVYLTEKRWLKLDTIEAAKAPGAAPVARDGKIMVPVFGPVWAAARMLPLLEGPVSIDLPDDPRQMVRQTYDALARTSPSRAAAFVQRIGIAVGDDGELFFPDDFEDADRRRRILADGYPEAKRLHDAARERSNVSVPALMDRLKELCEPVPLGSPTWDAWREHHERMGWPFVPAPAAMKVVYFPKGGPDGLDEFERAARSLLATRDHDDAA</sequence>
<reference evidence="2 3" key="1">
    <citation type="submission" date="2020-11" db="EMBL/GenBank/DDBJ databases">
        <authorList>
            <person name="Lassalle F."/>
        </authorList>
    </citation>
    <scope>NUCLEOTIDE SEQUENCE [LARGE SCALE GENOMIC DNA]</scope>
    <source>
        <strain evidence="2 3">AB21</strain>
    </source>
</reference>
<feature type="compositionally biased region" description="Basic and acidic residues" evidence="1">
    <location>
        <begin position="114"/>
        <end position="133"/>
    </location>
</feature>
<evidence type="ECO:0000313" key="3">
    <source>
        <dbReference type="Proteomes" id="UP000601041"/>
    </source>
</evidence>
<protein>
    <submittedName>
        <fullName evidence="2">Helix-turn-helix domain-containing protein</fullName>
    </submittedName>
</protein>
<dbReference type="EMBL" id="CABFWE030000005">
    <property type="protein sequence ID" value="CAD7036515.1"/>
    <property type="molecule type" value="Genomic_DNA"/>
</dbReference>
<dbReference type="InterPro" id="IPR036388">
    <property type="entry name" value="WH-like_DNA-bd_sf"/>
</dbReference>
<keyword evidence="3" id="KW-1185">Reference proteome</keyword>
<dbReference type="Proteomes" id="UP000601041">
    <property type="component" value="Unassembled WGS sequence"/>
</dbReference>
<gene>
    <name evidence="2" type="ORF">RHAB21_02534</name>
</gene>
<proteinExistence type="predicted"/>
<name>A0ABN7JMS1_9HYPH</name>
<dbReference type="RefSeq" id="WP_142587801.1">
    <property type="nucleotide sequence ID" value="NZ_CABFWE030000005.1"/>
</dbReference>
<accession>A0ABN7JMS1</accession>